<dbReference type="SUPFAM" id="SSF53335">
    <property type="entry name" value="S-adenosyl-L-methionine-dependent methyltransferases"/>
    <property type="match status" value="1"/>
</dbReference>
<dbReference type="eggNOG" id="COG0144">
    <property type="taxonomic scope" value="Bacteria"/>
</dbReference>
<comment type="caution">
    <text evidence="1">The sequence shown here is derived from an EMBL/GenBank/DDBJ whole genome shotgun (WGS) entry which is preliminary data.</text>
</comment>
<reference evidence="1 2" key="1">
    <citation type="submission" date="2012-09" db="EMBL/GenBank/DDBJ databases">
        <title>The Genome Sequence of Alloiococcus otitis ATCC 51267.</title>
        <authorList>
            <consortium name="The Broad Institute Genome Sequencing Platform"/>
            <person name="Earl A."/>
            <person name="Ward D."/>
            <person name="Feldgarden M."/>
            <person name="Gevers D."/>
            <person name="Huys G."/>
            <person name="Walker B."/>
            <person name="Young S.K."/>
            <person name="Zeng Q."/>
            <person name="Gargeya S."/>
            <person name="Fitzgerald M."/>
            <person name="Haas B."/>
            <person name="Abouelleil A."/>
            <person name="Alvarado L."/>
            <person name="Arachchi H.M."/>
            <person name="Berlin A.M."/>
            <person name="Chapman S.B."/>
            <person name="Goldberg J."/>
            <person name="Griggs A."/>
            <person name="Gujja S."/>
            <person name="Hansen M."/>
            <person name="Howarth C."/>
            <person name="Imamovic A."/>
            <person name="Larimer J."/>
            <person name="McCowen C."/>
            <person name="Montmayeur A."/>
            <person name="Murphy C."/>
            <person name="Neiman D."/>
            <person name="Pearson M."/>
            <person name="Priest M."/>
            <person name="Roberts A."/>
            <person name="Saif S."/>
            <person name="Shea T."/>
            <person name="Sisk P."/>
            <person name="Sykes S."/>
            <person name="Wortman J."/>
            <person name="Nusbaum C."/>
            <person name="Birren B."/>
        </authorList>
    </citation>
    <scope>NUCLEOTIDE SEQUENCE [LARGE SCALE GENOMIC DNA]</scope>
    <source>
        <strain evidence="1 2">ATCC 51267</strain>
    </source>
</reference>
<proteinExistence type="predicted"/>
<protein>
    <recommendedName>
        <fullName evidence="3">rRNA methylase</fullName>
    </recommendedName>
</protein>
<organism evidence="1 2">
    <name type="scientific">Alloiococcus otitis ATCC 51267</name>
    <dbReference type="NCBI Taxonomy" id="883081"/>
    <lineage>
        <taxon>Bacteria</taxon>
        <taxon>Bacillati</taxon>
        <taxon>Bacillota</taxon>
        <taxon>Bacilli</taxon>
        <taxon>Lactobacillales</taxon>
        <taxon>Carnobacteriaceae</taxon>
        <taxon>Alloiococcus</taxon>
    </lineage>
</organism>
<dbReference type="Proteomes" id="UP000009875">
    <property type="component" value="Unassembled WGS sequence"/>
</dbReference>
<dbReference type="PANTHER" id="PTHR35276:SF1">
    <property type="entry name" value="TRNA (MNM(5)S(2)U34)-METHYLTRANSFERASE, CHLOROPLASTIC"/>
    <property type="match status" value="1"/>
</dbReference>
<evidence type="ECO:0008006" key="3">
    <source>
        <dbReference type="Google" id="ProtNLM"/>
    </source>
</evidence>
<dbReference type="InterPro" id="IPR029063">
    <property type="entry name" value="SAM-dependent_MTases_sf"/>
</dbReference>
<dbReference type="Gene3D" id="3.40.50.150">
    <property type="entry name" value="Vaccinia Virus protein VP39"/>
    <property type="match status" value="1"/>
</dbReference>
<keyword evidence="2" id="KW-1185">Reference proteome</keyword>
<dbReference type="PANTHER" id="PTHR35276">
    <property type="entry name" value="S-ADENOSYL-L-METHIONINE-DEPENDENT METHYLTRANSFERASES SUPERFAMILY PROTEIN"/>
    <property type="match status" value="1"/>
</dbReference>
<evidence type="ECO:0000313" key="2">
    <source>
        <dbReference type="Proteomes" id="UP000009875"/>
    </source>
</evidence>
<sequence>MLKNALAFSHQLLQDQVEKGDLVIDATLGNGKDALFLSNLVGKEGKLIGFDIQVQALAKTQERLEAESCPAKTTLFLAGHENMASYCHNDSAKAIVFNLGYLPGSDKTLTTQAQTTIKAVEAGLDILQPGGLMTLMVYAGHSEGQVEKEELEVYLQGLDQSNYTVFKYQPLNQKNTPPYLLAIEKLA</sequence>
<dbReference type="Pfam" id="PF06962">
    <property type="entry name" value="rRNA_methylase"/>
    <property type="match status" value="1"/>
</dbReference>
<gene>
    <name evidence="1" type="ORF">HMPREF9698_01273</name>
</gene>
<evidence type="ECO:0000313" key="1">
    <source>
        <dbReference type="EMBL" id="EKU93019.1"/>
    </source>
</evidence>
<name>K9E774_9LACT</name>
<accession>K9E774</accession>
<dbReference type="InterPro" id="IPR010719">
    <property type="entry name" value="MnmM_MeTrfase"/>
</dbReference>
<dbReference type="OrthoDB" id="9792989at2"/>
<dbReference type="AlphaFoldDB" id="K9E774"/>
<dbReference type="RefSeq" id="WP_003778892.1">
    <property type="nucleotide sequence ID" value="NZ_JH992961.1"/>
</dbReference>
<dbReference type="EMBL" id="AGXA01000028">
    <property type="protein sequence ID" value="EKU93019.1"/>
    <property type="molecule type" value="Genomic_DNA"/>
</dbReference>
<dbReference type="STRING" id="883081.HMPREF9698_01273"/>
<dbReference type="HOGENOM" id="CLU_079190_1_0_9"/>